<dbReference type="Gene3D" id="1.10.10.60">
    <property type="entry name" value="Homeodomain-like"/>
    <property type="match status" value="1"/>
</dbReference>
<dbReference type="PIRSF" id="PIRSF000774">
    <property type="entry name" value="RpoN"/>
    <property type="match status" value="1"/>
</dbReference>
<organism evidence="12 13">
    <name type="scientific">Falsiporphyromonas endometrii</name>
    <dbReference type="NCBI Taxonomy" id="1387297"/>
    <lineage>
        <taxon>Bacteria</taxon>
        <taxon>Pseudomonadati</taxon>
        <taxon>Bacteroidota</taxon>
        <taxon>Bacteroidia</taxon>
        <taxon>Bacteroidales</taxon>
        <taxon>Porphyromonadaceae</taxon>
        <taxon>Falsiporphyromonas</taxon>
    </lineage>
</organism>
<keyword evidence="13" id="KW-1185">Reference proteome</keyword>
<reference evidence="13" key="1">
    <citation type="journal article" date="2019" name="Int. J. Syst. Evol. Microbiol.">
        <title>The Global Catalogue of Microorganisms (GCM) 10K type strain sequencing project: providing services to taxonomists for standard genome sequencing and annotation.</title>
        <authorList>
            <consortium name="The Broad Institute Genomics Platform"/>
            <consortium name="The Broad Institute Genome Sequencing Center for Infectious Disease"/>
            <person name="Wu L."/>
            <person name="Ma J."/>
        </authorList>
    </citation>
    <scope>NUCLEOTIDE SEQUENCE [LARGE SCALE GENOMIC DNA]</scope>
    <source>
        <strain evidence="13">CGMCC 4.7357</strain>
    </source>
</reference>
<dbReference type="NCBIfam" id="TIGR02395">
    <property type="entry name" value="rpoN_sigma"/>
    <property type="match status" value="1"/>
</dbReference>
<sequence length="481" mass="54526">MLKTGLEQQLEQTLTARQIQQIKLLELPLLELEQRIKKELEDNPALMEDDGGGESEDTHEEYDENTDDVSLDDYGDEDDIPDYKLRQISSNEEKKDYIPFAAAAASAGDIILNQLELLPLTEQEKEIAPFLVGSIDGDGYLRREPIDLSDDIAFTLGLDVPEDVIAGLVEKIKTLDPPGIGASDLRECLMLQLKRMPSNLPERELAIKVVEKKFNDFANKRFEKIAASLHCSKDELAKASLLIVKLNPKPAAGLGVTPEDSLQHVRPDFVVTEEDGEFVITMPGQRYLPPLKVNPEYLNLSEDYKASPKNRTPERRDTLIFVKRKIEQAKWFIDAVKQRQNTLLKTMQTIVALQKDYFKSGRISDLKPMILKDVAQRTGFDISTISRIVSGKYVETFFGVFLLKQLFTSAMSTDEGEEVSNKEIMEAMKRIIEHEDKLNPLSDLAITELLNEKGYDIARRTVAKYRKRLGYPSGRLRKSIH</sequence>
<dbReference type="EMBL" id="JBHSGO010000204">
    <property type="protein sequence ID" value="MFC4666512.1"/>
    <property type="molecule type" value="Genomic_DNA"/>
</dbReference>
<dbReference type="Pfam" id="PF00309">
    <property type="entry name" value="Sigma54_AID"/>
    <property type="match status" value="1"/>
</dbReference>
<keyword evidence="5" id="KW-0805">Transcription regulation</keyword>
<evidence type="ECO:0000256" key="5">
    <source>
        <dbReference type="ARBA" id="ARBA00023015"/>
    </source>
</evidence>
<keyword evidence="6" id="KW-0731">Sigma factor</keyword>
<evidence type="ECO:0000256" key="1">
    <source>
        <dbReference type="ARBA" id="ARBA00008798"/>
    </source>
</evidence>
<proteinExistence type="inferred from homology"/>
<dbReference type="PANTHER" id="PTHR32248">
    <property type="entry name" value="RNA POLYMERASE SIGMA-54 FACTOR"/>
    <property type="match status" value="1"/>
</dbReference>
<feature type="compositionally biased region" description="Acidic residues" evidence="9">
    <location>
        <begin position="47"/>
        <end position="76"/>
    </location>
</feature>
<dbReference type="Pfam" id="PF04552">
    <property type="entry name" value="Sigma54_DBD"/>
    <property type="match status" value="1"/>
</dbReference>
<dbReference type="Pfam" id="PF04963">
    <property type="entry name" value="Sigma54_CBD"/>
    <property type="match status" value="1"/>
</dbReference>
<evidence type="ECO:0000256" key="3">
    <source>
        <dbReference type="ARBA" id="ARBA00022679"/>
    </source>
</evidence>
<feature type="domain" description="RNA polymerase sigma factor 54 DNA-binding" evidence="10">
    <location>
        <begin position="321"/>
        <end position="478"/>
    </location>
</feature>
<comment type="similarity">
    <text evidence="1">Belongs to the sigma-54 factor family.</text>
</comment>
<dbReference type="PRINTS" id="PR00045">
    <property type="entry name" value="SIGMA54FCT"/>
</dbReference>
<protein>
    <submittedName>
        <fullName evidence="12">RNA polymerase factor sigma-54</fullName>
    </submittedName>
</protein>
<evidence type="ECO:0000256" key="8">
    <source>
        <dbReference type="ARBA" id="ARBA00023163"/>
    </source>
</evidence>
<dbReference type="InterPro" id="IPR007046">
    <property type="entry name" value="RNA_pol_sigma_54_core-bd"/>
</dbReference>
<comment type="caution">
    <text evidence="12">The sequence shown here is derived from an EMBL/GenBank/DDBJ whole genome shotgun (WGS) entry which is preliminary data.</text>
</comment>
<keyword evidence="4" id="KW-0548">Nucleotidyltransferase</keyword>
<keyword evidence="8" id="KW-0804">Transcription</keyword>
<dbReference type="RefSeq" id="WP_380079652.1">
    <property type="nucleotide sequence ID" value="NZ_JBHSGO010000204.1"/>
</dbReference>
<dbReference type="InterPro" id="IPR038709">
    <property type="entry name" value="RpoN_core-bd_sf"/>
</dbReference>
<dbReference type="PROSITE" id="PS50044">
    <property type="entry name" value="SIGMA54_3"/>
    <property type="match status" value="1"/>
</dbReference>
<keyword evidence="2" id="KW-0240">DNA-directed RNA polymerase</keyword>
<dbReference type="PANTHER" id="PTHR32248:SF4">
    <property type="entry name" value="RNA POLYMERASE SIGMA-54 FACTOR"/>
    <property type="match status" value="1"/>
</dbReference>
<keyword evidence="7" id="KW-0238">DNA-binding</keyword>
<name>A0ABV9K913_9PORP</name>
<evidence type="ECO:0000256" key="7">
    <source>
        <dbReference type="ARBA" id="ARBA00023125"/>
    </source>
</evidence>
<feature type="region of interest" description="Disordered" evidence="9">
    <location>
        <begin position="39"/>
        <end position="76"/>
    </location>
</feature>
<evidence type="ECO:0000313" key="13">
    <source>
        <dbReference type="Proteomes" id="UP001596020"/>
    </source>
</evidence>
<evidence type="ECO:0000313" key="12">
    <source>
        <dbReference type="EMBL" id="MFC4666512.1"/>
    </source>
</evidence>
<gene>
    <name evidence="12" type="primary">rpoN</name>
    <name evidence="12" type="ORF">ACFO3G_07895</name>
</gene>
<evidence type="ECO:0000259" key="11">
    <source>
        <dbReference type="Pfam" id="PF04963"/>
    </source>
</evidence>
<dbReference type="InterPro" id="IPR000394">
    <property type="entry name" value="RNA_pol_sigma_54"/>
</dbReference>
<evidence type="ECO:0000256" key="6">
    <source>
        <dbReference type="ARBA" id="ARBA00023082"/>
    </source>
</evidence>
<evidence type="ECO:0000256" key="9">
    <source>
        <dbReference type="SAM" id="MobiDB-lite"/>
    </source>
</evidence>
<evidence type="ECO:0000256" key="2">
    <source>
        <dbReference type="ARBA" id="ARBA00022478"/>
    </source>
</evidence>
<accession>A0ABV9K913</accession>
<dbReference type="Proteomes" id="UP001596020">
    <property type="component" value="Unassembled WGS sequence"/>
</dbReference>
<evidence type="ECO:0000256" key="4">
    <source>
        <dbReference type="ARBA" id="ARBA00022695"/>
    </source>
</evidence>
<evidence type="ECO:0000259" key="10">
    <source>
        <dbReference type="Pfam" id="PF04552"/>
    </source>
</evidence>
<feature type="domain" description="RNA polymerase sigma factor 54 core-binding" evidence="11">
    <location>
        <begin position="99"/>
        <end position="297"/>
    </location>
</feature>
<dbReference type="InterPro" id="IPR007634">
    <property type="entry name" value="RNA_pol_sigma_54_DNA-bd"/>
</dbReference>
<keyword evidence="3" id="KW-0808">Transferase</keyword>
<dbReference type="PROSITE" id="PS00718">
    <property type="entry name" value="SIGMA54_2"/>
    <property type="match status" value="1"/>
</dbReference>
<dbReference type="Gene3D" id="1.10.10.1330">
    <property type="entry name" value="RNA polymerase sigma-54 factor, core-binding domain"/>
    <property type="match status" value="1"/>
</dbReference>